<evidence type="ECO:0000313" key="4">
    <source>
        <dbReference type="Proteomes" id="UP000807025"/>
    </source>
</evidence>
<feature type="region of interest" description="Disordered" evidence="1">
    <location>
        <begin position="653"/>
        <end position="735"/>
    </location>
</feature>
<feature type="compositionally biased region" description="Low complexity" evidence="1">
    <location>
        <begin position="995"/>
        <end position="1010"/>
    </location>
</feature>
<dbReference type="CDD" id="cd00072">
    <property type="entry name" value="GYF"/>
    <property type="match status" value="1"/>
</dbReference>
<comment type="caution">
    <text evidence="3">The sequence shown here is derived from an EMBL/GenBank/DDBJ whole genome shotgun (WGS) entry which is preliminary data.</text>
</comment>
<feature type="compositionally biased region" description="Pro residues" evidence="1">
    <location>
        <begin position="830"/>
        <end position="847"/>
    </location>
</feature>
<evidence type="ECO:0000256" key="1">
    <source>
        <dbReference type="SAM" id="MobiDB-lite"/>
    </source>
</evidence>
<accession>A0A9P6A207</accession>
<feature type="region of interest" description="Disordered" evidence="1">
    <location>
        <begin position="127"/>
        <end position="275"/>
    </location>
</feature>
<dbReference type="Pfam" id="PF02213">
    <property type="entry name" value="GYF"/>
    <property type="match status" value="1"/>
</dbReference>
<feature type="region of interest" description="Disordered" evidence="1">
    <location>
        <begin position="1"/>
        <end position="65"/>
    </location>
</feature>
<name>A0A9P6A207_PLEER</name>
<protein>
    <recommendedName>
        <fullName evidence="2">GYF domain-containing protein</fullName>
    </recommendedName>
</protein>
<dbReference type="PANTHER" id="PTHR14445">
    <property type="entry name" value="GRB10 INTERACTING GYF PROTEIN"/>
    <property type="match status" value="1"/>
</dbReference>
<feature type="compositionally biased region" description="Polar residues" evidence="1">
    <location>
        <begin position="131"/>
        <end position="143"/>
    </location>
</feature>
<keyword evidence="4" id="KW-1185">Reference proteome</keyword>
<feature type="domain" description="GYF" evidence="2">
    <location>
        <begin position="325"/>
        <end position="377"/>
    </location>
</feature>
<feature type="compositionally biased region" description="Basic and acidic residues" evidence="1">
    <location>
        <begin position="160"/>
        <end position="176"/>
    </location>
</feature>
<feature type="compositionally biased region" description="Low complexity" evidence="1">
    <location>
        <begin position="718"/>
        <end position="727"/>
    </location>
</feature>
<feature type="compositionally biased region" description="Basic and acidic residues" evidence="1">
    <location>
        <begin position="878"/>
        <end position="901"/>
    </location>
</feature>
<evidence type="ECO:0000313" key="3">
    <source>
        <dbReference type="EMBL" id="KAF9498139.1"/>
    </source>
</evidence>
<evidence type="ECO:0000259" key="2">
    <source>
        <dbReference type="PROSITE" id="PS50829"/>
    </source>
</evidence>
<feature type="compositionally biased region" description="Basic and acidic residues" evidence="1">
    <location>
        <begin position="224"/>
        <end position="256"/>
    </location>
</feature>
<feature type="compositionally biased region" description="Basic residues" evidence="1">
    <location>
        <begin position="1188"/>
        <end position="1197"/>
    </location>
</feature>
<dbReference type="SUPFAM" id="SSF55277">
    <property type="entry name" value="GYF domain"/>
    <property type="match status" value="1"/>
</dbReference>
<feature type="compositionally biased region" description="Basic and acidic residues" evidence="1">
    <location>
        <begin position="964"/>
        <end position="975"/>
    </location>
</feature>
<gene>
    <name evidence="3" type="ORF">BDN71DRAFT_1443871</name>
</gene>
<organism evidence="3 4">
    <name type="scientific">Pleurotus eryngii</name>
    <name type="common">Boletus of the steppes</name>
    <dbReference type="NCBI Taxonomy" id="5323"/>
    <lineage>
        <taxon>Eukaryota</taxon>
        <taxon>Fungi</taxon>
        <taxon>Dikarya</taxon>
        <taxon>Basidiomycota</taxon>
        <taxon>Agaricomycotina</taxon>
        <taxon>Agaricomycetes</taxon>
        <taxon>Agaricomycetidae</taxon>
        <taxon>Agaricales</taxon>
        <taxon>Pleurotineae</taxon>
        <taxon>Pleurotaceae</taxon>
        <taxon>Pleurotus</taxon>
    </lineage>
</organism>
<sequence length="1197" mass="126964">MSSTTMHFGPEWMRTKHQPAARPQRPPSPTPNNLPIATGASTYSALVSPAAPPQPDKPDETHPFRYSREEMLRIYKECQGRGVLGIEVERWEGVVRDIATDPVACKEMDEAEKKLFAAPLNSEIRRRQSTTDHPTFLSTTTTGLERPRLGHSNTTAAASPHRDRFGVLMGRRRDPDAPSLTIPGRRVSGALPSPRDGGLVSPRSRSGFDGVLSGSGEGWLARRKASESKQLDPGDTSAEKKPSTAEDSTARMDEGGLKPNGNHSLSTTEHSSSISDTFQMTQAENHGLSNGVRDLSLQETNGTSAISAVEGSSSTSAQDSVDLASVEWSYLDPQGQVQGPFRADTMQKWYDDGYFTPDLPTKRTQSDVNWMRVDELVIKARGGKPFLSPPESPPPPPPGLVRHAGTPLNNIGIPLANNSFSQPFQPAPLANLRTSTLDSFLTDGAGFAESPLSAFGAGRFGNNSPDALGGRTSSRGSYTIGDPSVGVRPVGYATVPESSVTYPPVRRELYDIDPTYGVRSQQPYGNTAPGRPADMYGFNGGYQSNQSWPTSITDPSIANGYEVYGLRAGPEMSLPASYSAPGSIPGSSQSSMMHMHPPPQENGFNNINPNVPFGNTNIASPTIPPVDSNGVSYASHLPPTPSQIPIFTPPSATENISVPVQSTEPSNESVVAPAPWKKPADSTPRPSPFDALHPKATNTTPAAPVPVSQTSAWKRNLPPSQSNQSNSHVNDPSPWFAASHVAEDDAWKEPTGPNSLTFSNIVQHNNQQQQLAAENNTPSVTQTAQPPIATPKPSMPAETPAAPTAAVAPIGNAKSRRKSTSQQAQKPAAPAAPVPSPPTKSPSPPPSTLSAGAKQPAWATEEDSKKSKPSSVSLSLREIQEAEAKKAEARKAAERERERAARAVAVVDEAQPFSASWGLPTSQAGSRSNPLGKEVLAGAAASSSTPTTPPVWTTAVKPPSTKKTMKEIQDEEERRKKLAVKETAAAALKRGYAETTTKATSPAQPPAQASNAWSVVGPSGKAVPGAAPARPPITPAASHAPAAPAPTPRPNGIVTIKPSAASVAKAASKVDDYPVNPSHDFLKWLSDSLKGLSGTVNVEEIMQMLLSFPLDPDPSTTEIISDLIYAHSTTLDGRRFSVEFISKRKADVASRPKTNVNGNATSKPVSIADVVKAQPKPTQPEWGGFKVVNKKKKGGRA</sequence>
<dbReference type="InterPro" id="IPR035445">
    <property type="entry name" value="GYF-like_dom_sf"/>
</dbReference>
<feature type="compositionally biased region" description="Polar residues" evidence="1">
    <location>
        <begin position="653"/>
        <end position="669"/>
    </location>
</feature>
<dbReference type="Gene3D" id="3.30.1490.40">
    <property type="match status" value="1"/>
</dbReference>
<dbReference type="GO" id="GO:0005829">
    <property type="term" value="C:cytosol"/>
    <property type="evidence" value="ECO:0007669"/>
    <property type="project" value="TreeGrafter"/>
</dbReference>
<feature type="compositionally biased region" description="Basic and acidic residues" evidence="1">
    <location>
        <begin position="56"/>
        <end position="65"/>
    </location>
</feature>
<proteinExistence type="predicted"/>
<feature type="compositionally biased region" description="Low complexity" evidence="1">
    <location>
        <begin position="796"/>
        <end position="809"/>
    </location>
</feature>
<dbReference type="PROSITE" id="PS50829">
    <property type="entry name" value="GYF"/>
    <property type="match status" value="1"/>
</dbReference>
<dbReference type="InterPro" id="IPR051640">
    <property type="entry name" value="GRB10-interact_GYF"/>
</dbReference>
<dbReference type="EMBL" id="MU154539">
    <property type="protein sequence ID" value="KAF9498139.1"/>
    <property type="molecule type" value="Genomic_DNA"/>
</dbReference>
<dbReference type="AlphaFoldDB" id="A0A9P6A207"/>
<dbReference type="PANTHER" id="PTHR14445:SF36">
    <property type="entry name" value="FI03272P-RELATED"/>
    <property type="match status" value="1"/>
</dbReference>
<dbReference type="InterPro" id="IPR003169">
    <property type="entry name" value="GYF"/>
</dbReference>
<feature type="compositionally biased region" description="Polar residues" evidence="1">
    <location>
        <begin position="696"/>
        <end position="713"/>
    </location>
</feature>
<dbReference type="Proteomes" id="UP000807025">
    <property type="component" value="Unassembled WGS sequence"/>
</dbReference>
<dbReference type="PRINTS" id="PR01217">
    <property type="entry name" value="PRICHEXTENSN"/>
</dbReference>
<feature type="compositionally biased region" description="Low complexity" evidence="1">
    <location>
        <begin position="820"/>
        <end position="829"/>
    </location>
</feature>
<feature type="compositionally biased region" description="Polar residues" evidence="1">
    <location>
        <begin position="919"/>
        <end position="929"/>
    </location>
</feature>
<feature type="region of interest" description="Disordered" evidence="1">
    <location>
        <begin position="1176"/>
        <end position="1197"/>
    </location>
</feature>
<feature type="region of interest" description="Disordered" evidence="1">
    <location>
        <begin position="767"/>
        <end position="1048"/>
    </location>
</feature>
<feature type="compositionally biased region" description="Low complexity" evidence="1">
    <location>
        <begin position="937"/>
        <end position="959"/>
    </location>
</feature>
<feature type="compositionally biased region" description="Low complexity" evidence="1">
    <location>
        <begin position="767"/>
        <end position="776"/>
    </location>
</feature>
<dbReference type="OrthoDB" id="6415790at2759"/>
<feature type="compositionally biased region" description="Low complexity" evidence="1">
    <location>
        <begin position="264"/>
        <end position="275"/>
    </location>
</feature>
<dbReference type="SMART" id="SM00444">
    <property type="entry name" value="GYF"/>
    <property type="match status" value="1"/>
</dbReference>
<reference evidence="3" key="1">
    <citation type="submission" date="2020-11" db="EMBL/GenBank/DDBJ databases">
        <authorList>
            <consortium name="DOE Joint Genome Institute"/>
            <person name="Ahrendt S."/>
            <person name="Riley R."/>
            <person name="Andreopoulos W."/>
            <person name="Labutti K."/>
            <person name="Pangilinan J."/>
            <person name="Ruiz-Duenas F.J."/>
            <person name="Barrasa J.M."/>
            <person name="Sanchez-Garcia M."/>
            <person name="Camarero S."/>
            <person name="Miyauchi S."/>
            <person name="Serrano A."/>
            <person name="Linde D."/>
            <person name="Babiker R."/>
            <person name="Drula E."/>
            <person name="Ayuso-Fernandez I."/>
            <person name="Pacheco R."/>
            <person name="Padilla G."/>
            <person name="Ferreira P."/>
            <person name="Barriuso J."/>
            <person name="Kellner H."/>
            <person name="Castanera R."/>
            <person name="Alfaro M."/>
            <person name="Ramirez L."/>
            <person name="Pisabarro A.G."/>
            <person name="Kuo A."/>
            <person name="Tritt A."/>
            <person name="Lipzen A."/>
            <person name="He G."/>
            <person name="Yan M."/>
            <person name="Ng V."/>
            <person name="Cullen D."/>
            <person name="Martin F."/>
            <person name="Rosso M.-N."/>
            <person name="Henrissat B."/>
            <person name="Hibbett D."/>
            <person name="Martinez A.T."/>
            <person name="Grigoriev I.V."/>
        </authorList>
    </citation>
    <scope>NUCLEOTIDE SEQUENCE</scope>
    <source>
        <strain evidence="3">ATCC 90797</strain>
    </source>
</reference>